<protein>
    <submittedName>
        <fullName evidence="1">Uncharacterized protein</fullName>
    </submittedName>
</protein>
<comment type="caution">
    <text evidence="1">The sequence shown here is derived from an EMBL/GenBank/DDBJ whole genome shotgun (WGS) entry which is preliminary data.</text>
</comment>
<organism evidence="1">
    <name type="scientific">marine sediment metagenome</name>
    <dbReference type="NCBI Taxonomy" id="412755"/>
    <lineage>
        <taxon>unclassified sequences</taxon>
        <taxon>metagenomes</taxon>
        <taxon>ecological metagenomes</taxon>
    </lineage>
</organism>
<dbReference type="EMBL" id="LAZR01035515">
    <property type="protein sequence ID" value="KKL27296.1"/>
    <property type="molecule type" value="Genomic_DNA"/>
</dbReference>
<reference evidence="1" key="1">
    <citation type="journal article" date="2015" name="Nature">
        <title>Complex archaea that bridge the gap between prokaryotes and eukaryotes.</title>
        <authorList>
            <person name="Spang A."/>
            <person name="Saw J.H."/>
            <person name="Jorgensen S.L."/>
            <person name="Zaremba-Niedzwiedzka K."/>
            <person name="Martijn J."/>
            <person name="Lind A.E."/>
            <person name="van Eijk R."/>
            <person name="Schleper C."/>
            <person name="Guy L."/>
            <person name="Ettema T.J."/>
        </authorList>
    </citation>
    <scope>NUCLEOTIDE SEQUENCE</scope>
</reference>
<gene>
    <name evidence="1" type="ORF">LCGC14_2386550</name>
</gene>
<proteinExistence type="predicted"/>
<sequence>MTQEDGFIEVQVNLFNRTPVIKWVRPVYFKKLRLLFDVYSMIILASDADVEFSDLDNKMGAEELLAWIIYGGYKSYKLLKGKRARLDIEEVQVWVKGMLNDERVRVMDVWSNSRAVGKLTDSYL</sequence>
<accession>A0A0F9EBT1</accession>
<dbReference type="AlphaFoldDB" id="A0A0F9EBT1"/>
<evidence type="ECO:0000313" key="1">
    <source>
        <dbReference type="EMBL" id="KKL27296.1"/>
    </source>
</evidence>
<name>A0A0F9EBT1_9ZZZZ</name>
<feature type="non-terminal residue" evidence="1">
    <location>
        <position position="124"/>
    </location>
</feature>